<dbReference type="HOGENOM" id="CLU_1737366_0_0_9"/>
<dbReference type="OrthoDB" id="1851433at2"/>
<reference evidence="2 3" key="1">
    <citation type="submission" date="2013-06" db="EMBL/GenBank/DDBJ databases">
        <authorList>
            <person name="Weinstock G."/>
            <person name="Sodergren E."/>
            <person name="Clifton S."/>
            <person name="Fulton L."/>
            <person name="Fulton B."/>
            <person name="Courtney L."/>
            <person name="Fronick C."/>
            <person name="Harrison M."/>
            <person name="Strong C."/>
            <person name="Farmer C."/>
            <person name="Delahaunty K."/>
            <person name="Markovic C."/>
            <person name="Hall O."/>
            <person name="Minx P."/>
            <person name="Tomlinson C."/>
            <person name="Mitreva M."/>
            <person name="Nelson J."/>
            <person name="Hou S."/>
            <person name="Wollam A."/>
            <person name="Pepin K.H."/>
            <person name="Johnson M."/>
            <person name="Bhonagiri V."/>
            <person name="Nash W.E."/>
            <person name="Warren W."/>
            <person name="Chinwalla A."/>
            <person name="Mardis E.R."/>
            <person name="Wilson R.K."/>
        </authorList>
    </citation>
    <scope>NUCLEOTIDE SEQUENCE [LARGE SCALE GENOMIC DNA]</scope>
    <source>
        <strain evidence="2 3">ATCC 51271</strain>
    </source>
</reference>
<dbReference type="RefSeq" id="WP_023354777.1">
    <property type="nucleotide sequence ID" value="NZ_KI535368.1"/>
</dbReference>
<dbReference type="eggNOG" id="ENOG502ZAYB">
    <property type="taxonomic scope" value="Bacteria"/>
</dbReference>
<keyword evidence="1" id="KW-1133">Transmembrane helix</keyword>
<evidence type="ECO:0000256" key="1">
    <source>
        <dbReference type="SAM" id="Phobius"/>
    </source>
</evidence>
<dbReference type="Proteomes" id="UP000018227">
    <property type="component" value="Unassembled WGS sequence"/>
</dbReference>
<name>V2Z7X4_9FIRM</name>
<organism evidence="2 3">
    <name type="scientific">Catonella morbi ATCC 51271</name>
    <dbReference type="NCBI Taxonomy" id="592026"/>
    <lineage>
        <taxon>Bacteria</taxon>
        <taxon>Bacillati</taxon>
        <taxon>Bacillota</taxon>
        <taxon>Clostridia</taxon>
        <taxon>Lachnospirales</taxon>
        <taxon>Lachnospiraceae</taxon>
        <taxon>Catonella</taxon>
    </lineage>
</organism>
<protein>
    <recommendedName>
        <fullName evidence="4">Succinate dehydrogenase cytochrome B subunit, b558 family</fullName>
    </recommendedName>
</protein>
<dbReference type="SUPFAM" id="SSF81343">
    <property type="entry name" value="Fumarate reductase respiratory complex transmembrane subunits"/>
    <property type="match status" value="1"/>
</dbReference>
<feature type="transmembrane region" description="Helical" evidence="1">
    <location>
        <begin position="117"/>
        <end position="135"/>
    </location>
</feature>
<dbReference type="InterPro" id="IPR034804">
    <property type="entry name" value="SQR/QFR_C/D"/>
</dbReference>
<feature type="transmembrane region" description="Helical" evidence="1">
    <location>
        <begin position="82"/>
        <end position="102"/>
    </location>
</feature>
<feature type="transmembrane region" description="Helical" evidence="1">
    <location>
        <begin position="156"/>
        <end position="176"/>
    </location>
</feature>
<dbReference type="EMBL" id="ACIL03000013">
    <property type="protein sequence ID" value="ESL03035.1"/>
    <property type="molecule type" value="Genomic_DNA"/>
</dbReference>
<dbReference type="GO" id="GO:0016020">
    <property type="term" value="C:membrane"/>
    <property type="evidence" value="ECO:0007669"/>
    <property type="project" value="InterPro"/>
</dbReference>
<comment type="caution">
    <text evidence="2">The sequence shown here is derived from an EMBL/GenBank/DDBJ whole genome shotgun (WGS) entry which is preliminary data.</text>
</comment>
<sequence length="184" mass="21162">MRKLNAIVSLLLIILFLIHTIAGSFQMMKIIPGGNEMMKNLSYFMLFLIGVHILIGIKLTIDSVKIGRKSGKFYFRENAVFWTRRITGFTMVVLIICHVALFTSNGMVFRLNDYNEVQLVLSILLVLALLIHILANIRPLLISFGISGFRLYVKDILLVLAIISLLGAFAFVIYYLRWNIMWRY</sequence>
<feature type="transmembrane region" description="Helical" evidence="1">
    <location>
        <begin position="41"/>
        <end position="61"/>
    </location>
</feature>
<dbReference type="STRING" id="592026.GCWU0000282_001908"/>
<accession>V2Z7X4</accession>
<dbReference type="AlphaFoldDB" id="V2Z7X4"/>
<evidence type="ECO:0000313" key="3">
    <source>
        <dbReference type="Proteomes" id="UP000018227"/>
    </source>
</evidence>
<evidence type="ECO:0008006" key="4">
    <source>
        <dbReference type="Google" id="ProtNLM"/>
    </source>
</evidence>
<keyword evidence="1" id="KW-0812">Transmembrane</keyword>
<gene>
    <name evidence="2" type="ORF">GCWU0000282_001908</name>
</gene>
<keyword evidence="3" id="KW-1185">Reference proteome</keyword>
<proteinExistence type="predicted"/>
<keyword evidence="1" id="KW-0472">Membrane</keyword>
<evidence type="ECO:0000313" key="2">
    <source>
        <dbReference type="EMBL" id="ESL03035.1"/>
    </source>
</evidence>